<dbReference type="PROSITE" id="PS50011">
    <property type="entry name" value="PROTEIN_KINASE_DOM"/>
    <property type="match status" value="1"/>
</dbReference>
<protein>
    <recommendedName>
        <fullName evidence="1">Protein kinase domain-containing protein</fullName>
    </recommendedName>
</protein>
<dbReference type="GO" id="GO:0005524">
    <property type="term" value="F:ATP binding"/>
    <property type="evidence" value="ECO:0007669"/>
    <property type="project" value="InterPro"/>
</dbReference>
<dbReference type="PROSITE" id="PS00108">
    <property type="entry name" value="PROTEIN_KINASE_ST"/>
    <property type="match status" value="1"/>
</dbReference>
<evidence type="ECO:0000259" key="1">
    <source>
        <dbReference type="PROSITE" id="PS50011"/>
    </source>
</evidence>
<dbReference type="InterPro" id="IPR011009">
    <property type="entry name" value="Kinase-like_dom_sf"/>
</dbReference>
<dbReference type="Gene3D" id="1.10.510.10">
    <property type="entry name" value="Transferase(Phosphotransferase) domain 1"/>
    <property type="match status" value="1"/>
</dbReference>
<organism evidence="2 3">
    <name type="scientific">Moniliophthora roreri</name>
    <name type="common">Frosty pod rot fungus</name>
    <name type="synonym">Monilia roreri</name>
    <dbReference type="NCBI Taxonomy" id="221103"/>
    <lineage>
        <taxon>Eukaryota</taxon>
        <taxon>Fungi</taxon>
        <taxon>Dikarya</taxon>
        <taxon>Basidiomycota</taxon>
        <taxon>Agaricomycotina</taxon>
        <taxon>Agaricomycetes</taxon>
        <taxon>Agaricomycetidae</taxon>
        <taxon>Agaricales</taxon>
        <taxon>Marasmiineae</taxon>
        <taxon>Marasmiaceae</taxon>
        <taxon>Moniliophthora</taxon>
    </lineage>
</organism>
<dbReference type="AlphaFoldDB" id="A0A0W0FV37"/>
<dbReference type="InterPro" id="IPR001245">
    <property type="entry name" value="Ser-Thr/Tyr_kinase_cat_dom"/>
</dbReference>
<reference evidence="2 3" key="1">
    <citation type="submission" date="2015-12" db="EMBL/GenBank/DDBJ databases">
        <title>Draft genome sequence of Moniliophthora roreri, the causal agent of frosty pod rot of cacao.</title>
        <authorList>
            <person name="Aime M.C."/>
            <person name="Diaz-Valderrama J.R."/>
            <person name="Kijpornyongpan T."/>
            <person name="Phillips-Mora W."/>
        </authorList>
    </citation>
    <scope>NUCLEOTIDE SEQUENCE [LARGE SCALE GENOMIC DNA]</scope>
    <source>
        <strain evidence="2 3">MCA 2952</strain>
    </source>
</reference>
<dbReference type="PANTHER" id="PTHR44329">
    <property type="entry name" value="SERINE/THREONINE-PROTEIN KINASE TNNI3K-RELATED"/>
    <property type="match status" value="1"/>
</dbReference>
<evidence type="ECO:0000313" key="2">
    <source>
        <dbReference type="EMBL" id="KTB40271.1"/>
    </source>
</evidence>
<dbReference type="EMBL" id="LATX01001593">
    <property type="protein sequence ID" value="KTB40271.1"/>
    <property type="molecule type" value="Genomic_DNA"/>
</dbReference>
<comment type="caution">
    <text evidence="2">The sequence shown here is derived from an EMBL/GenBank/DDBJ whole genome shotgun (WGS) entry which is preliminary data.</text>
</comment>
<gene>
    <name evidence="2" type="ORF">WG66_7171</name>
</gene>
<feature type="domain" description="Protein kinase" evidence="1">
    <location>
        <begin position="196"/>
        <end position="469"/>
    </location>
</feature>
<dbReference type="Pfam" id="PF07714">
    <property type="entry name" value="PK_Tyr_Ser-Thr"/>
    <property type="match status" value="1"/>
</dbReference>
<dbReference type="InterPro" id="IPR000719">
    <property type="entry name" value="Prot_kinase_dom"/>
</dbReference>
<dbReference type="SMART" id="SM00220">
    <property type="entry name" value="S_TKc"/>
    <property type="match status" value="1"/>
</dbReference>
<dbReference type="InterPro" id="IPR008271">
    <property type="entry name" value="Ser/Thr_kinase_AS"/>
</dbReference>
<dbReference type="Proteomes" id="UP000054988">
    <property type="component" value="Unassembled WGS sequence"/>
</dbReference>
<sequence length="623" mass="70059">MSEVELYMAALQSHWSVRNRPQDYHSLLTYVEHFRHPDFHLEDLNVKISLAKHCAALLRNAPHLLRRIDLLIGAYGIECRTDCETVEEFLLISYFGGWSVLCSLSSGCPPFSDENDMLSKLEHHHLDVSTCFAVVDSRWAPLVMEMLQYNLDICRYSEDMQFSLIPRKICLHAMYYLNVTYGTLPPSIRSLSGIIRNEAASVAGGGFSDIYKGRLQDHTVCLKVLRLFTQNFHRDKLFRDLSREVLIWRQLKHQSVLEFLGINTDLFAPSFAIVSPWMSNGNIIAYSCATRCSLGTKLRMINQIVNGVYYLHTLDPPVIHGDIKGANILISEDEQCHIADFGLARLDSTPFNLISPESDSIQGSIRWLSPELLNPDSAITENRTARDIYAFACTVIEVLTDLPPYPHRKQDIQVMFDVLSGIRPQRPNDLCPDWLWKALQLCWHEKIILRPSASSLLTIFNQSSSQPPISIFNQPPTQPPRLVFGQAPPTSTFSQPLSQSHTSIFGQSTSQPSTSAFAASASVGKGASFFGSNQASLTMKANTFGAFAAPLQKPSGSLTFGLPSSASRDSVTRPTTKELIHGYTEQMKRDAVYSKPSPKAMRDMWTNQELLRAWEGFCMRRVD</sequence>
<proteinExistence type="predicted"/>
<dbReference type="InterPro" id="IPR051681">
    <property type="entry name" value="Ser/Thr_Kinases-Pseudokinases"/>
</dbReference>
<dbReference type="eggNOG" id="KOG0192">
    <property type="taxonomic scope" value="Eukaryota"/>
</dbReference>
<accession>A0A0W0FV37</accession>
<dbReference type="SUPFAM" id="SSF56112">
    <property type="entry name" value="Protein kinase-like (PK-like)"/>
    <property type="match status" value="1"/>
</dbReference>
<dbReference type="GO" id="GO:0004674">
    <property type="term" value="F:protein serine/threonine kinase activity"/>
    <property type="evidence" value="ECO:0007669"/>
    <property type="project" value="TreeGrafter"/>
</dbReference>
<evidence type="ECO:0000313" key="3">
    <source>
        <dbReference type="Proteomes" id="UP000054988"/>
    </source>
</evidence>
<name>A0A0W0FV37_MONRR</name>